<dbReference type="Gene3D" id="3.90.1570.10">
    <property type="entry name" value="tt1808, chain A"/>
    <property type="match status" value="1"/>
</dbReference>
<dbReference type="InterPro" id="IPR008538">
    <property type="entry name" value="Uma2"/>
</dbReference>
<protein>
    <submittedName>
        <fullName evidence="2">Endonuclease, Uma2 family (Restriction endonuclease fold)</fullName>
    </submittedName>
</protein>
<feature type="domain" description="Putative restriction endonuclease" evidence="1">
    <location>
        <begin position="13"/>
        <end position="182"/>
    </location>
</feature>
<keyword evidence="3" id="KW-1185">Reference proteome</keyword>
<sequence>MAQVLTKPRPITVEEFRRMVEANVFPADERLELLEGQLFPMSPINPGHATSVRRLIRFFSEHYLDRFLVDAQNPLLLGPHALPQPDLSLLQLSYQLEDHRLPSAEDALLVIEVSDHTLTKDRRQKLPLYAKAGVPETWIVNLKQNQIEVYAHPRQGTYQDQQVYRQGQTVVSATLEGLQVPVDQILTFP</sequence>
<dbReference type="GO" id="GO:0004519">
    <property type="term" value="F:endonuclease activity"/>
    <property type="evidence" value="ECO:0007669"/>
    <property type="project" value="UniProtKB-KW"/>
</dbReference>
<evidence type="ECO:0000313" key="2">
    <source>
        <dbReference type="EMBL" id="SDM65365.1"/>
    </source>
</evidence>
<dbReference type="OrthoDB" id="9808428at2"/>
<reference evidence="2 3" key="1">
    <citation type="submission" date="2016-10" db="EMBL/GenBank/DDBJ databases">
        <authorList>
            <person name="de Groot N.N."/>
        </authorList>
    </citation>
    <scope>NUCLEOTIDE SEQUENCE [LARGE SCALE GENOMIC DNA]</scope>
    <source>
        <strain evidence="2 3">DSM 25186</strain>
    </source>
</reference>
<keyword evidence="2" id="KW-0255">Endonuclease</keyword>
<evidence type="ECO:0000313" key="3">
    <source>
        <dbReference type="Proteomes" id="UP000198510"/>
    </source>
</evidence>
<dbReference type="SUPFAM" id="SSF52980">
    <property type="entry name" value="Restriction endonuclease-like"/>
    <property type="match status" value="1"/>
</dbReference>
<dbReference type="InterPro" id="IPR012296">
    <property type="entry name" value="Nuclease_put_TT1808"/>
</dbReference>
<dbReference type="InterPro" id="IPR011335">
    <property type="entry name" value="Restrct_endonuc-II-like"/>
</dbReference>
<proteinExistence type="predicted"/>
<dbReference type="RefSeq" id="WP_089688525.1">
    <property type="nucleotide sequence ID" value="NZ_FNFO01000018.1"/>
</dbReference>
<dbReference type="Proteomes" id="UP000198510">
    <property type="component" value="Unassembled WGS sequence"/>
</dbReference>
<keyword evidence="2" id="KW-0540">Nuclease</keyword>
<accession>A0A1G9V0D6</accession>
<evidence type="ECO:0000259" key="1">
    <source>
        <dbReference type="Pfam" id="PF05685"/>
    </source>
</evidence>
<dbReference type="PANTHER" id="PTHR35400:SF1">
    <property type="entry name" value="SLR1083 PROTEIN"/>
    <property type="match status" value="1"/>
</dbReference>
<dbReference type="STRING" id="1075417.SAMN05421823_11846"/>
<name>A0A1G9V0D6_9BACT</name>
<gene>
    <name evidence="2" type="ORF">SAMN05421823_11846</name>
</gene>
<dbReference type="CDD" id="cd06260">
    <property type="entry name" value="DUF820-like"/>
    <property type="match status" value="1"/>
</dbReference>
<dbReference type="EMBL" id="FNFO01000018">
    <property type="protein sequence ID" value="SDM65365.1"/>
    <property type="molecule type" value="Genomic_DNA"/>
</dbReference>
<organism evidence="2 3">
    <name type="scientific">Catalinimonas alkaloidigena</name>
    <dbReference type="NCBI Taxonomy" id="1075417"/>
    <lineage>
        <taxon>Bacteria</taxon>
        <taxon>Pseudomonadati</taxon>
        <taxon>Bacteroidota</taxon>
        <taxon>Cytophagia</taxon>
        <taxon>Cytophagales</taxon>
        <taxon>Catalimonadaceae</taxon>
        <taxon>Catalinimonas</taxon>
    </lineage>
</organism>
<dbReference type="PANTHER" id="PTHR35400">
    <property type="entry name" value="SLR1083 PROTEIN"/>
    <property type="match status" value="1"/>
</dbReference>
<dbReference type="Pfam" id="PF05685">
    <property type="entry name" value="Uma2"/>
    <property type="match status" value="1"/>
</dbReference>
<keyword evidence="2" id="KW-0378">Hydrolase</keyword>
<dbReference type="AlphaFoldDB" id="A0A1G9V0D6"/>